<feature type="region of interest" description="Disordered" evidence="1">
    <location>
        <begin position="1"/>
        <end position="40"/>
    </location>
</feature>
<accession>A0A7D5L2V9</accession>
<dbReference type="RefSeq" id="WP_179170077.1">
    <property type="nucleotide sequence ID" value="NZ_CP058529.1"/>
</dbReference>
<evidence type="ECO:0000256" key="1">
    <source>
        <dbReference type="SAM" id="MobiDB-lite"/>
    </source>
</evidence>
<proteinExistence type="predicted"/>
<keyword evidence="3" id="KW-1185">Reference proteome</keyword>
<dbReference type="KEGG" id="halg:HUG10_13495"/>
<dbReference type="GeneID" id="56029866"/>
<dbReference type="OrthoDB" id="146450at2157"/>
<dbReference type="Proteomes" id="UP000509750">
    <property type="component" value="Chromosome"/>
</dbReference>
<name>A0A7D5L2V9_9EURY</name>
<protein>
    <submittedName>
        <fullName evidence="2">Conditioned medium-induced protein 4</fullName>
    </submittedName>
</protein>
<feature type="compositionally biased region" description="Basic and acidic residues" evidence="1">
    <location>
        <begin position="1"/>
        <end position="12"/>
    </location>
</feature>
<sequence length="199" mass="22518">MDEKTAELRDIFIDATGSDTVTESQEESPGTLADESADDEARVRELIATMRERYEFASDLDDEDLETIVRLYHEDAADEQIAAELQADEEEMFDARMDLHLVRESDRDAPFGMELLRSMYVENIPLEEIADQFGTDEATVAHYVEVVEADMESTRANDRFRDEFAELLSDADLAGGLTDEAHEDGLREATEDMETDVSF</sequence>
<dbReference type="GO" id="GO:0043565">
    <property type="term" value="F:sequence-specific DNA binding"/>
    <property type="evidence" value="ECO:0007669"/>
    <property type="project" value="InterPro"/>
</dbReference>
<dbReference type="Gene3D" id="1.10.1750.10">
    <property type="match status" value="1"/>
</dbReference>
<evidence type="ECO:0000313" key="2">
    <source>
        <dbReference type="EMBL" id="QLG28503.1"/>
    </source>
</evidence>
<dbReference type="InterPro" id="IPR010921">
    <property type="entry name" value="Trp_repressor/repl_initiator"/>
</dbReference>
<reference evidence="2 3" key="1">
    <citation type="submission" date="2020-07" db="EMBL/GenBank/DDBJ databases">
        <title>Gai3-2, isolated from salt lake.</title>
        <authorList>
            <person name="Cui H."/>
            <person name="Shi X."/>
        </authorList>
    </citation>
    <scope>NUCLEOTIDE SEQUENCE [LARGE SCALE GENOMIC DNA]</scope>
    <source>
        <strain evidence="2 3">Gai3-2</strain>
    </source>
</reference>
<evidence type="ECO:0000313" key="3">
    <source>
        <dbReference type="Proteomes" id="UP000509750"/>
    </source>
</evidence>
<organism evidence="2 3">
    <name type="scientific">Halorarum halophilum</name>
    <dbReference type="NCBI Taxonomy" id="2743090"/>
    <lineage>
        <taxon>Archaea</taxon>
        <taxon>Methanobacteriati</taxon>
        <taxon>Methanobacteriota</taxon>
        <taxon>Stenosarchaea group</taxon>
        <taxon>Halobacteria</taxon>
        <taxon>Halobacteriales</taxon>
        <taxon>Haloferacaceae</taxon>
        <taxon>Halorarum</taxon>
    </lineage>
</organism>
<gene>
    <name evidence="2" type="ORF">HUG10_13495</name>
</gene>
<dbReference type="AlphaFoldDB" id="A0A7D5L2V9"/>
<dbReference type="EMBL" id="CP058529">
    <property type="protein sequence ID" value="QLG28503.1"/>
    <property type="molecule type" value="Genomic_DNA"/>
</dbReference>